<name>A0A1V9Z2D6_ACHHY</name>
<protein>
    <recommendedName>
        <fullName evidence="1">Knr4/Smi1-like domain-containing protein</fullName>
    </recommendedName>
</protein>
<dbReference type="Pfam" id="PF09346">
    <property type="entry name" value="SMI1_KNR4"/>
    <property type="match status" value="1"/>
</dbReference>
<dbReference type="InterPro" id="IPR018958">
    <property type="entry name" value="Knr4/Smi1-like_dom"/>
</dbReference>
<evidence type="ECO:0000313" key="2">
    <source>
        <dbReference type="EMBL" id="OQR92067.1"/>
    </source>
</evidence>
<evidence type="ECO:0000313" key="3">
    <source>
        <dbReference type="Proteomes" id="UP000243579"/>
    </source>
</evidence>
<keyword evidence="3" id="KW-1185">Reference proteome</keyword>
<dbReference type="SUPFAM" id="SSF160631">
    <property type="entry name" value="SMI1/KNR4-like"/>
    <property type="match status" value="1"/>
</dbReference>
<accession>A0A1V9Z2D6</accession>
<dbReference type="Proteomes" id="UP000243579">
    <property type="component" value="Unassembled WGS sequence"/>
</dbReference>
<feature type="domain" description="Knr4/Smi1-like" evidence="1">
    <location>
        <begin position="58"/>
        <end position="153"/>
    </location>
</feature>
<reference evidence="2 3" key="1">
    <citation type="journal article" date="2014" name="Genome Biol. Evol.">
        <title>The secreted proteins of Achlya hypogyna and Thraustotheca clavata identify the ancestral oomycete secretome and reveal gene acquisitions by horizontal gene transfer.</title>
        <authorList>
            <person name="Misner I."/>
            <person name="Blouin N."/>
            <person name="Leonard G."/>
            <person name="Richards T.A."/>
            <person name="Lane C.E."/>
        </authorList>
    </citation>
    <scope>NUCLEOTIDE SEQUENCE [LARGE SCALE GENOMIC DNA]</scope>
    <source>
        <strain evidence="2 3">ATCC 48635</strain>
    </source>
</reference>
<dbReference type="OrthoDB" id="58077at2759"/>
<gene>
    <name evidence="2" type="ORF">ACHHYP_04103</name>
</gene>
<dbReference type="InterPro" id="IPR037883">
    <property type="entry name" value="Knr4/Smi1-like_sf"/>
</dbReference>
<dbReference type="STRING" id="1202772.A0A1V9Z2D6"/>
<dbReference type="EMBL" id="JNBR01000481">
    <property type="protein sequence ID" value="OQR92067.1"/>
    <property type="molecule type" value="Genomic_DNA"/>
</dbReference>
<dbReference type="AlphaFoldDB" id="A0A1V9Z2D6"/>
<proteinExistence type="predicted"/>
<sequence length="179" mass="19580">MSVQVAEEGNKRKGGMSAEETEQCILDVLSWFSRKKANLPKATIDPEGSLPASSRHVEVESLHKALGAPVPRALGYLLEKQNGGVWFNEYKEMISVGETASRWDSWAKGFLPLAADPDNNLLVIDTKHGNAVHECAEDGLGRELASSFSAYVETYRNALLSGSLDYVEDLGVVERASRK</sequence>
<comment type="caution">
    <text evidence="2">The sequence shown here is derived from an EMBL/GenBank/DDBJ whole genome shotgun (WGS) entry which is preliminary data.</text>
</comment>
<organism evidence="2 3">
    <name type="scientific">Achlya hypogyna</name>
    <name type="common">Oomycete</name>
    <name type="synonym">Protoachlya hypogyna</name>
    <dbReference type="NCBI Taxonomy" id="1202772"/>
    <lineage>
        <taxon>Eukaryota</taxon>
        <taxon>Sar</taxon>
        <taxon>Stramenopiles</taxon>
        <taxon>Oomycota</taxon>
        <taxon>Saprolegniomycetes</taxon>
        <taxon>Saprolegniales</taxon>
        <taxon>Achlyaceae</taxon>
        <taxon>Achlya</taxon>
    </lineage>
</organism>
<evidence type="ECO:0000259" key="1">
    <source>
        <dbReference type="Pfam" id="PF09346"/>
    </source>
</evidence>